<dbReference type="PANTHER" id="PTHR45628">
    <property type="entry name" value="VOLTAGE-DEPENDENT CALCIUM CHANNEL TYPE A SUBUNIT ALPHA-1"/>
    <property type="match status" value="1"/>
</dbReference>
<dbReference type="GO" id="GO:0005891">
    <property type="term" value="C:voltage-gated calcium channel complex"/>
    <property type="evidence" value="ECO:0007669"/>
    <property type="project" value="InterPro"/>
</dbReference>
<dbReference type="WBParaSite" id="Hba_20433">
    <property type="protein sequence ID" value="Hba_20433"/>
    <property type="gene ID" value="Hba_20433"/>
</dbReference>
<keyword evidence="5 15" id="KW-0812">Transmembrane</keyword>
<dbReference type="PRINTS" id="PR00167">
    <property type="entry name" value="CACHANNEL"/>
</dbReference>
<dbReference type="Gene3D" id="6.10.250.2500">
    <property type="match status" value="1"/>
</dbReference>
<dbReference type="FunFam" id="1.10.287.70:FF:000007">
    <property type="entry name" value="Voltage-dependent L-type calcium channel subunit alpha"/>
    <property type="match status" value="1"/>
</dbReference>
<feature type="domain" description="Ion transport" evidence="16">
    <location>
        <begin position="54"/>
        <end position="342"/>
    </location>
</feature>
<dbReference type="InterPro" id="IPR005446">
    <property type="entry name" value="VDCC_L_a1su"/>
</dbReference>
<protein>
    <recommendedName>
        <fullName evidence="13">Voltage-dependent L-type calcium channel subunit alpha</fullName>
    </recommendedName>
</protein>
<evidence type="ECO:0000256" key="6">
    <source>
        <dbReference type="ARBA" id="ARBA00022837"/>
    </source>
</evidence>
<dbReference type="AlphaFoldDB" id="A0A1I7XSX5"/>
<evidence type="ECO:0000256" key="5">
    <source>
        <dbReference type="ARBA" id="ARBA00022692"/>
    </source>
</evidence>
<keyword evidence="3 13" id="KW-0109">Calcium transport</keyword>
<dbReference type="GO" id="GO:0098703">
    <property type="term" value="P:calcium ion import across plasma membrane"/>
    <property type="evidence" value="ECO:0007669"/>
    <property type="project" value="TreeGrafter"/>
</dbReference>
<reference evidence="18" key="1">
    <citation type="submission" date="2016-11" db="UniProtKB">
        <authorList>
            <consortium name="WormBaseParasite"/>
        </authorList>
    </citation>
    <scope>IDENTIFICATION</scope>
</reference>
<keyword evidence="17" id="KW-1185">Reference proteome</keyword>
<keyword evidence="2" id="KW-0813">Transport</keyword>
<dbReference type="PRINTS" id="PR01630">
    <property type="entry name" value="LVDCCALPHA1"/>
</dbReference>
<keyword evidence="12" id="KW-0479">Metal-binding</keyword>
<dbReference type="GO" id="GO:0008331">
    <property type="term" value="F:high voltage-gated calcium channel activity"/>
    <property type="evidence" value="ECO:0007669"/>
    <property type="project" value="TreeGrafter"/>
</dbReference>
<proteinExistence type="inferred from homology"/>
<feature type="region of interest" description="Disordered" evidence="14">
    <location>
        <begin position="362"/>
        <end position="411"/>
    </location>
</feature>
<evidence type="ECO:0000256" key="10">
    <source>
        <dbReference type="ARBA" id="ARBA00023136"/>
    </source>
</evidence>
<evidence type="ECO:0000256" key="11">
    <source>
        <dbReference type="ARBA" id="ARBA00023303"/>
    </source>
</evidence>
<dbReference type="InterPro" id="IPR027359">
    <property type="entry name" value="Volt_channel_dom_sf"/>
</dbReference>
<evidence type="ECO:0000256" key="8">
    <source>
        <dbReference type="ARBA" id="ARBA00022989"/>
    </source>
</evidence>
<feature type="region of interest" description="Disordered" evidence="14">
    <location>
        <begin position="24"/>
        <end position="46"/>
    </location>
</feature>
<dbReference type="SUPFAM" id="SSF81324">
    <property type="entry name" value="Voltage-gated potassium channels"/>
    <property type="match status" value="1"/>
</dbReference>
<evidence type="ECO:0000256" key="12">
    <source>
        <dbReference type="PIRSR" id="PIRSR602077-1"/>
    </source>
</evidence>
<name>A0A1I7XSX5_HETBA</name>
<feature type="transmembrane region" description="Helical" evidence="15">
    <location>
        <begin position="187"/>
        <end position="206"/>
    </location>
</feature>
<evidence type="ECO:0000256" key="4">
    <source>
        <dbReference type="ARBA" id="ARBA00022673"/>
    </source>
</evidence>
<evidence type="ECO:0000256" key="2">
    <source>
        <dbReference type="ARBA" id="ARBA00022448"/>
    </source>
</evidence>
<comment type="subcellular location">
    <subcellularLocation>
        <location evidence="1 13">Membrane</location>
        <topology evidence="1 13">Multi-pass membrane protein</topology>
    </subcellularLocation>
</comment>
<dbReference type="PANTHER" id="PTHR45628:SF1">
    <property type="entry name" value="VOLTAGE-DEPENDENT CALCIUM CHANNEL TYPE D SUBUNIT ALPHA-1"/>
    <property type="match status" value="1"/>
</dbReference>
<dbReference type="GO" id="GO:0046872">
    <property type="term" value="F:metal ion binding"/>
    <property type="evidence" value="ECO:0007669"/>
    <property type="project" value="UniProtKB-KW"/>
</dbReference>
<feature type="transmembrane region" description="Helical" evidence="15">
    <location>
        <begin position="276"/>
        <end position="297"/>
    </location>
</feature>
<keyword evidence="4 13" id="KW-0107">Calcium channel</keyword>
<comment type="similarity">
    <text evidence="13">Belongs to the calcium channel alpha-1 subunit (TC 1.A.1.11) family.</text>
</comment>
<evidence type="ECO:0000313" key="18">
    <source>
        <dbReference type="WBParaSite" id="Hba_20433"/>
    </source>
</evidence>
<evidence type="ECO:0000256" key="13">
    <source>
        <dbReference type="RuleBase" id="RU003808"/>
    </source>
</evidence>
<keyword evidence="11" id="KW-0407">Ion channel</keyword>
<dbReference type="Pfam" id="PF00520">
    <property type="entry name" value="Ion_trans"/>
    <property type="match status" value="1"/>
</dbReference>
<dbReference type="InterPro" id="IPR005821">
    <property type="entry name" value="Ion_trans_dom"/>
</dbReference>
<sequence length="411" mass="45967">MSSGDEEEPPPDQDRPDLWQQTLQAAVAATSSQDATKKRPQQRKPLRQTNVVERPFEYLILLMICANCIALAVYQPYPAQDSDSKNTILEQIEYLFIVVFTIECVLKVVALGFLFHPGAYLRNAWNILDFIIVVIGLVSTILSRMNIQGFDVKALRAFRVLRPLRLVSGVPSLQVVLNAILRAMIPLLHIALLVLFVILIYAIIGLELFCGKLHSTCVDPATGQLAQKDPTPCGTVGSAFQCVPSDALSSMGVQWECSSNTTWPGPNNGITNFDNFGLAMLTVFQCVSLEGWTDVMYWVNDAVGREWPWIYFVTLVILGSFFVLNLVLGVLSGEFSKEREKARARGLFQKFREKQQLEEDLKGPWRFQTDGYRHKSDRRELPKDSPSDLSPESAMASPECPRHVLQSSLGA</sequence>
<keyword evidence="6 12" id="KW-0106">Calcium</keyword>
<dbReference type="Proteomes" id="UP000095283">
    <property type="component" value="Unplaced"/>
</dbReference>
<feature type="compositionally biased region" description="Basic and acidic residues" evidence="14">
    <location>
        <begin position="371"/>
        <end position="386"/>
    </location>
</feature>
<evidence type="ECO:0000256" key="3">
    <source>
        <dbReference type="ARBA" id="ARBA00022568"/>
    </source>
</evidence>
<keyword evidence="8 15" id="KW-1133">Transmembrane helix</keyword>
<evidence type="ECO:0000256" key="15">
    <source>
        <dbReference type="SAM" id="Phobius"/>
    </source>
</evidence>
<feature type="binding site" evidence="12">
    <location>
        <position position="290"/>
    </location>
    <ligand>
        <name>Ca(2+)</name>
        <dbReference type="ChEBI" id="CHEBI:29108"/>
    </ligand>
</feature>
<evidence type="ECO:0000259" key="16">
    <source>
        <dbReference type="Pfam" id="PF00520"/>
    </source>
</evidence>
<feature type="compositionally biased region" description="Polar residues" evidence="14">
    <location>
        <begin position="24"/>
        <end position="34"/>
    </location>
</feature>
<feature type="transmembrane region" description="Helical" evidence="15">
    <location>
        <begin position="309"/>
        <end position="331"/>
    </location>
</feature>
<dbReference type="FunFam" id="1.20.120.350:FF:000010">
    <property type="entry name" value="Voltage-dependent L-type calcium channel subunit alpha"/>
    <property type="match status" value="1"/>
</dbReference>
<keyword evidence="7 13" id="KW-0851">Voltage-gated channel</keyword>
<feature type="transmembrane region" description="Helical" evidence="15">
    <location>
        <begin position="94"/>
        <end position="115"/>
    </location>
</feature>
<feature type="transmembrane region" description="Helical" evidence="15">
    <location>
        <begin position="56"/>
        <end position="74"/>
    </location>
</feature>
<dbReference type="Gene3D" id="1.20.120.350">
    <property type="entry name" value="Voltage-gated potassium channels. Chain C"/>
    <property type="match status" value="1"/>
</dbReference>
<evidence type="ECO:0000313" key="17">
    <source>
        <dbReference type="Proteomes" id="UP000095283"/>
    </source>
</evidence>
<feature type="transmembrane region" description="Helical" evidence="15">
    <location>
        <begin position="127"/>
        <end position="143"/>
    </location>
</feature>
<dbReference type="InterPro" id="IPR002077">
    <property type="entry name" value="VDCCAlpha1"/>
</dbReference>
<evidence type="ECO:0000256" key="14">
    <source>
        <dbReference type="SAM" id="MobiDB-lite"/>
    </source>
</evidence>
<evidence type="ECO:0000256" key="1">
    <source>
        <dbReference type="ARBA" id="ARBA00004141"/>
    </source>
</evidence>
<organism evidence="17 18">
    <name type="scientific">Heterorhabditis bacteriophora</name>
    <name type="common">Entomopathogenic nematode worm</name>
    <dbReference type="NCBI Taxonomy" id="37862"/>
    <lineage>
        <taxon>Eukaryota</taxon>
        <taxon>Metazoa</taxon>
        <taxon>Ecdysozoa</taxon>
        <taxon>Nematoda</taxon>
        <taxon>Chromadorea</taxon>
        <taxon>Rhabditida</taxon>
        <taxon>Rhabditina</taxon>
        <taxon>Rhabditomorpha</taxon>
        <taxon>Strongyloidea</taxon>
        <taxon>Heterorhabditidae</taxon>
        <taxon>Heterorhabditis</taxon>
    </lineage>
</organism>
<evidence type="ECO:0000256" key="7">
    <source>
        <dbReference type="ARBA" id="ARBA00022882"/>
    </source>
</evidence>
<keyword evidence="10 15" id="KW-0472">Membrane</keyword>
<accession>A0A1I7XSX5</accession>
<keyword evidence="9" id="KW-0406">Ion transport</keyword>
<dbReference type="Gene3D" id="1.10.287.70">
    <property type="match status" value="1"/>
</dbReference>
<comment type="function">
    <text evidence="13">Voltage-sensitive calcium channels (VSCC) mediate the entry of calcium ions into excitable cells and are also involved in a variety of calcium-dependent processes, including muscle contraction, hormone or neurotransmitter release, gene expression, cell motility, cell division and cell death.</text>
</comment>
<dbReference type="InterPro" id="IPR050599">
    <property type="entry name" value="VDCC_alpha-1_subunit"/>
</dbReference>
<evidence type="ECO:0000256" key="9">
    <source>
        <dbReference type="ARBA" id="ARBA00023065"/>
    </source>
</evidence>